<dbReference type="Gene3D" id="1.10.357.10">
    <property type="entry name" value="Tetracycline Repressor, domain 2"/>
    <property type="match status" value="1"/>
</dbReference>
<dbReference type="PROSITE" id="PS50977">
    <property type="entry name" value="HTH_TETR_2"/>
    <property type="match status" value="1"/>
</dbReference>
<dbReference type="PRINTS" id="PR00455">
    <property type="entry name" value="HTHTETR"/>
</dbReference>
<dbReference type="KEGG" id="gfe:Gferi_11265"/>
<organism evidence="4 5">
    <name type="scientific">Geosporobacter ferrireducens</name>
    <dbReference type="NCBI Taxonomy" id="1424294"/>
    <lineage>
        <taxon>Bacteria</taxon>
        <taxon>Bacillati</taxon>
        <taxon>Bacillota</taxon>
        <taxon>Clostridia</taxon>
        <taxon>Peptostreptococcales</taxon>
        <taxon>Thermotaleaceae</taxon>
        <taxon>Geosporobacter</taxon>
    </lineage>
</organism>
<dbReference type="AlphaFoldDB" id="A0A1D8GGU3"/>
<dbReference type="GO" id="GO:0003677">
    <property type="term" value="F:DNA binding"/>
    <property type="evidence" value="ECO:0007669"/>
    <property type="project" value="UniProtKB-UniRule"/>
</dbReference>
<gene>
    <name evidence="4" type="ORF">Gferi_11265</name>
</gene>
<feature type="DNA-binding region" description="H-T-H motif" evidence="2">
    <location>
        <begin position="30"/>
        <end position="49"/>
    </location>
</feature>
<dbReference type="Pfam" id="PF00440">
    <property type="entry name" value="TetR_N"/>
    <property type="match status" value="1"/>
</dbReference>
<dbReference type="RefSeq" id="WP_069976500.1">
    <property type="nucleotide sequence ID" value="NZ_CP017269.1"/>
</dbReference>
<dbReference type="PANTHER" id="PTHR43479">
    <property type="entry name" value="ACREF/ENVCD OPERON REPRESSOR-RELATED"/>
    <property type="match status" value="1"/>
</dbReference>
<evidence type="ECO:0000256" key="1">
    <source>
        <dbReference type="ARBA" id="ARBA00023125"/>
    </source>
</evidence>
<sequence>MARITDPQKIENVKRAAMEIIVEYGYRGASIAAIAKKAGVSAGYLYLHYSSKEDLLDDLINTNLAEIRNTFYQFAVTSTSIYGFFQNTIRTLFELAKEDPIYVQLVATLVLDVDAEKILHEKNEEFKYRMLEKVFEISNYTGECHEYISEENIMLTLMTIPFRYILLKIKEEGYERFFQEEQVEKITRMCFNSLR</sequence>
<dbReference type="STRING" id="1424294.Gferi_11265"/>
<feature type="domain" description="HTH tetR-type" evidence="3">
    <location>
        <begin position="7"/>
        <end position="67"/>
    </location>
</feature>
<accession>A0A1D8GGU3</accession>
<evidence type="ECO:0000313" key="5">
    <source>
        <dbReference type="Proteomes" id="UP000095743"/>
    </source>
</evidence>
<proteinExistence type="predicted"/>
<dbReference type="EMBL" id="CP017269">
    <property type="protein sequence ID" value="AOT70119.1"/>
    <property type="molecule type" value="Genomic_DNA"/>
</dbReference>
<dbReference type="InterPro" id="IPR050624">
    <property type="entry name" value="HTH-type_Tx_Regulator"/>
</dbReference>
<dbReference type="PANTHER" id="PTHR43479:SF11">
    <property type="entry name" value="ACREF_ENVCD OPERON REPRESSOR-RELATED"/>
    <property type="match status" value="1"/>
</dbReference>
<evidence type="ECO:0000256" key="2">
    <source>
        <dbReference type="PROSITE-ProRule" id="PRU00335"/>
    </source>
</evidence>
<dbReference type="Proteomes" id="UP000095743">
    <property type="component" value="Chromosome"/>
</dbReference>
<dbReference type="SUPFAM" id="SSF46689">
    <property type="entry name" value="Homeodomain-like"/>
    <property type="match status" value="1"/>
</dbReference>
<reference evidence="4 5" key="1">
    <citation type="submission" date="2016-09" db="EMBL/GenBank/DDBJ databases">
        <title>Genomic analysis reveals versatility of anaerobic energy metabolism of Geosporobacter ferrireducens IRF9 of phylum Firmicutes.</title>
        <authorList>
            <person name="Kim S.-J."/>
        </authorList>
    </citation>
    <scope>NUCLEOTIDE SEQUENCE [LARGE SCALE GENOMIC DNA]</scope>
    <source>
        <strain evidence="4 5">IRF9</strain>
    </source>
</reference>
<name>A0A1D8GGU3_9FIRM</name>
<keyword evidence="1 2" id="KW-0238">DNA-binding</keyword>
<evidence type="ECO:0000259" key="3">
    <source>
        <dbReference type="PROSITE" id="PS50977"/>
    </source>
</evidence>
<dbReference type="OrthoDB" id="494991at2"/>
<dbReference type="InterPro" id="IPR009057">
    <property type="entry name" value="Homeodomain-like_sf"/>
</dbReference>
<keyword evidence="5" id="KW-1185">Reference proteome</keyword>
<protein>
    <recommendedName>
        <fullName evidence="3">HTH tetR-type domain-containing protein</fullName>
    </recommendedName>
</protein>
<evidence type="ECO:0000313" key="4">
    <source>
        <dbReference type="EMBL" id="AOT70119.1"/>
    </source>
</evidence>
<dbReference type="InterPro" id="IPR001647">
    <property type="entry name" value="HTH_TetR"/>
</dbReference>